<dbReference type="Proteomes" id="UP001501285">
    <property type="component" value="Unassembled WGS sequence"/>
</dbReference>
<reference evidence="1 2" key="1">
    <citation type="journal article" date="2019" name="Int. J. Syst. Evol. Microbiol.">
        <title>The Global Catalogue of Microorganisms (GCM) 10K type strain sequencing project: providing services to taxonomists for standard genome sequencing and annotation.</title>
        <authorList>
            <consortium name="The Broad Institute Genomics Platform"/>
            <consortium name="The Broad Institute Genome Sequencing Center for Infectious Disease"/>
            <person name="Wu L."/>
            <person name="Ma J."/>
        </authorList>
    </citation>
    <scope>NUCLEOTIDE SEQUENCE [LARGE SCALE GENOMIC DNA]</scope>
    <source>
        <strain evidence="1 2">JCM 14283</strain>
    </source>
</reference>
<evidence type="ECO:0008006" key="3">
    <source>
        <dbReference type="Google" id="ProtNLM"/>
    </source>
</evidence>
<dbReference type="Gene3D" id="2.130.10.10">
    <property type="entry name" value="YVTN repeat-like/Quinoprotein amine dehydrogenase"/>
    <property type="match status" value="1"/>
</dbReference>
<dbReference type="InterPro" id="IPR015943">
    <property type="entry name" value="WD40/YVTN_repeat-like_dom_sf"/>
</dbReference>
<evidence type="ECO:0000313" key="2">
    <source>
        <dbReference type="Proteomes" id="UP001501285"/>
    </source>
</evidence>
<proteinExistence type="predicted"/>
<protein>
    <recommendedName>
        <fullName evidence="3">Exo-alpha-sialidase</fullName>
    </recommendedName>
</protein>
<keyword evidence="2" id="KW-1185">Reference proteome</keyword>
<dbReference type="EMBL" id="BAAANB010000001">
    <property type="protein sequence ID" value="GAA2021995.1"/>
    <property type="molecule type" value="Genomic_DNA"/>
</dbReference>
<comment type="caution">
    <text evidence="1">The sequence shown here is derived from an EMBL/GenBank/DDBJ whole genome shotgun (WGS) entry which is preliminary data.</text>
</comment>
<gene>
    <name evidence="1" type="ORF">GCM10009740_08560</name>
</gene>
<accession>A0ABN2TVE4</accession>
<name>A0ABN2TVE4_9MICO</name>
<sequence>MSERALGRLAFGGLLALIVADVLLVALALRPAAADAAAAVPVRVVSASSPSTPAPTPTNTFKVAPVRELIAAADGKRAWRATVGNCRDESATLSVTDDGGRTWTARVAPARALARVQPLAGQRGFVIGAGVACSAGEYDTKNGAQSWTGPKNIDGGWSRVPGGRQPLVVITPGRQDARPCGATPVIDLARVSATRAVVLCGDGRVVGSTDGGSRWSTTTTVNGALSVSARTEDGTPTLYVARVSDECRGIDVAKVSADASVSVACINTSLQNAEGRVSLSIVAAGGWMAIGDARWRSAADLGKWSATA</sequence>
<organism evidence="1 2">
    <name type="scientific">Terrabacter terrae</name>
    <dbReference type="NCBI Taxonomy" id="318434"/>
    <lineage>
        <taxon>Bacteria</taxon>
        <taxon>Bacillati</taxon>
        <taxon>Actinomycetota</taxon>
        <taxon>Actinomycetes</taxon>
        <taxon>Micrococcales</taxon>
        <taxon>Intrasporangiaceae</taxon>
        <taxon>Terrabacter</taxon>
    </lineage>
</organism>
<dbReference type="SUPFAM" id="SSF110296">
    <property type="entry name" value="Oligoxyloglucan reducing end-specific cellobiohydrolase"/>
    <property type="match status" value="1"/>
</dbReference>
<evidence type="ECO:0000313" key="1">
    <source>
        <dbReference type="EMBL" id="GAA2021995.1"/>
    </source>
</evidence>